<dbReference type="Pfam" id="PF04399">
    <property type="entry name" value="Glutaredoxin2_C"/>
    <property type="match status" value="1"/>
</dbReference>
<dbReference type="Gene3D" id="1.20.1050.10">
    <property type="match status" value="1"/>
</dbReference>
<dbReference type="Gene3D" id="3.40.30.10">
    <property type="entry name" value="Glutaredoxin"/>
    <property type="match status" value="1"/>
</dbReference>
<dbReference type="Proteomes" id="UP000317572">
    <property type="component" value="Chromosome"/>
</dbReference>
<organism evidence="2 4">
    <name type="scientific">Serratia liquefaciens</name>
    <dbReference type="NCBI Taxonomy" id="614"/>
    <lineage>
        <taxon>Bacteria</taxon>
        <taxon>Pseudomonadati</taxon>
        <taxon>Pseudomonadota</taxon>
        <taxon>Gammaproteobacteria</taxon>
        <taxon>Enterobacterales</taxon>
        <taxon>Yersiniaceae</taxon>
        <taxon>Serratia</taxon>
    </lineage>
</organism>
<dbReference type="InterPro" id="IPR011901">
    <property type="entry name" value="Grx2"/>
</dbReference>
<dbReference type="InterPro" id="IPR036282">
    <property type="entry name" value="Glutathione-S-Trfase_C_sf"/>
</dbReference>
<dbReference type="InterPro" id="IPR040079">
    <property type="entry name" value="Glutathione_S-Trfase"/>
</dbReference>
<dbReference type="InterPro" id="IPR004045">
    <property type="entry name" value="Glutathione_S-Trfase_N"/>
</dbReference>
<keyword evidence="5" id="KW-1185">Reference proteome</keyword>
<dbReference type="EMBL" id="CP033893">
    <property type="protein sequence ID" value="QDL31716.1"/>
    <property type="molecule type" value="Genomic_DNA"/>
</dbReference>
<dbReference type="PROSITE" id="PS50404">
    <property type="entry name" value="GST_NTER"/>
    <property type="match status" value="1"/>
</dbReference>
<dbReference type="SFLD" id="SFLDG01204">
    <property type="entry name" value="Grx2-like.1"/>
    <property type="match status" value="1"/>
</dbReference>
<dbReference type="InterPro" id="IPR011767">
    <property type="entry name" value="GLR_AS"/>
</dbReference>
<accession>A0A515CU72</accession>
<dbReference type="InterPro" id="IPR036249">
    <property type="entry name" value="Thioredoxin-like_sf"/>
</dbReference>
<dbReference type="AlphaFoldDB" id="A0A515CU72"/>
<sequence length="215" mass="23898">MKLFIYDHCPFCVKARMIFGLKNLPVRLVTLLNDDEATPVGMIGKKMAPILQKDDGSYLPESMDIVRYVDNLDGKPLLTGKTNPAIADWLQRVGGYSINLLLPRFANADFEEFATDSARQYFSDKKQASIGDFSEHLADSADLIAQLEDDLQTLSGLVVSADAVNGTLSEDDIHLFPLLRSLSIVAGLTLPENVEAYRNRMAQRSDVPLLFDMEQ</sequence>
<reference evidence="2 4" key="1">
    <citation type="submission" date="2018-11" db="EMBL/GenBank/DDBJ databases">
        <title>The first complete genome of Serratia liquefaciens isolated from metalophyte plant revel distinctness adaptive mechanisms in an extreme habitat.</title>
        <authorList>
            <person name="Caneschi W.L."/>
            <person name="Sanchez A.B."/>
            <person name="Felestrino E.B."/>
            <person name="Assis R.A.B."/>
            <person name="Lemes C.G.C."/>
            <person name="Cordeiro I.F."/>
            <person name="Fonseca N.P."/>
            <person name="Villa M."/>
            <person name="Vieira I.T."/>
            <person name="Moraes L.A."/>
            <person name="Kamino L.H.Y."/>
            <person name="do Carmo F."/>
            <person name="Garcia C.M."/>
            <person name="Almeida N.F."/>
            <person name="Silva R.S."/>
            <person name="Ferro J.A."/>
            <person name="Ferro M.I.T."/>
            <person name="Varani A.M."/>
            <person name="Ferreira R.M."/>
            <person name="dos Santos V.L."/>
            <person name="Silva U.C."/>
            <person name="Setubal J.C."/>
            <person name="Moreira L.M."/>
        </authorList>
    </citation>
    <scope>NUCLEOTIDE SEQUENCE [LARGE SCALE GENOMIC DNA]</scope>
    <source>
        <strain evidence="2 4">FG3</strain>
    </source>
</reference>
<dbReference type="Proteomes" id="UP000595237">
    <property type="component" value="Chromosome"/>
</dbReference>
<dbReference type="NCBIfam" id="NF007702">
    <property type="entry name" value="PRK10387.1"/>
    <property type="match status" value="1"/>
</dbReference>
<evidence type="ECO:0000313" key="5">
    <source>
        <dbReference type="Proteomes" id="UP000595237"/>
    </source>
</evidence>
<dbReference type="SUPFAM" id="SSF52833">
    <property type="entry name" value="Thioredoxin-like"/>
    <property type="match status" value="1"/>
</dbReference>
<evidence type="ECO:0000313" key="3">
    <source>
        <dbReference type="EMBL" id="QQU57237.1"/>
    </source>
</evidence>
<dbReference type="NCBIfam" id="TIGR02182">
    <property type="entry name" value="GRXB"/>
    <property type="match status" value="1"/>
</dbReference>
<dbReference type="CDD" id="cd03037">
    <property type="entry name" value="GST_N_GRX2"/>
    <property type="match status" value="1"/>
</dbReference>
<dbReference type="Pfam" id="PF13417">
    <property type="entry name" value="GST_N_3"/>
    <property type="match status" value="1"/>
</dbReference>
<dbReference type="EMBL" id="CP068148">
    <property type="protein sequence ID" value="QQU57237.1"/>
    <property type="molecule type" value="Genomic_DNA"/>
</dbReference>
<dbReference type="SFLD" id="SFLDG01183">
    <property type="entry name" value="Grx2-like"/>
    <property type="match status" value="1"/>
</dbReference>
<dbReference type="CDD" id="cd03199">
    <property type="entry name" value="GST_C_GRX2"/>
    <property type="match status" value="1"/>
</dbReference>
<evidence type="ECO:0000313" key="4">
    <source>
        <dbReference type="Proteomes" id="UP000317572"/>
    </source>
</evidence>
<proteinExistence type="predicted"/>
<dbReference type="GO" id="GO:0005829">
    <property type="term" value="C:cytosol"/>
    <property type="evidence" value="ECO:0007669"/>
    <property type="project" value="InterPro"/>
</dbReference>
<evidence type="ECO:0000313" key="2">
    <source>
        <dbReference type="EMBL" id="QDL31716.1"/>
    </source>
</evidence>
<name>A0A515CU72_SERLI</name>
<feature type="domain" description="GST N-terminal" evidence="1">
    <location>
        <begin position="1"/>
        <end position="77"/>
    </location>
</feature>
<dbReference type="SFLD" id="SFLDS00019">
    <property type="entry name" value="Glutathione_Transferase_(cytos"/>
    <property type="match status" value="1"/>
</dbReference>
<evidence type="ECO:0000259" key="1">
    <source>
        <dbReference type="PROSITE" id="PS50404"/>
    </source>
</evidence>
<dbReference type="RefSeq" id="WP_142815081.1">
    <property type="nucleotide sequence ID" value="NZ_CAMITJ010000001.1"/>
</dbReference>
<protein>
    <submittedName>
        <fullName evidence="2">Glutaredoxin 2</fullName>
    </submittedName>
</protein>
<dbReference type="SUPFAM" id="SSF47616">
    <property type="entry name" value="GST C-terminal domain-like"/>
    <property type="match status" value="1"/>
</dbReference>
<dbReference type="InterPro" id="IPR007494">
    <property type="entry name" value="Glutaredoxin2_C"/>
</dbReference>
<dbReference type="PROSITE" id="PS00195">
    <property type="entry name" value="GLUTAREDOXIN_1"/>
    <property type="match status" value="1"/>
</dbReference>
<dbReference type="STRING" id="614.XJ20_09505"/>
<reference evidence="3 5" key="2">
    <citation type="submission" date="2021-01" db="EMBL/GenBank/DDBJ databases">
        <title>FDA dAtabase for Regulatory Grade micrObial Sequences (FDA-ARGOS): Supporting development and validation of Infectious Disease Dx tests.</title>
        <authorList>
            <person name="Blissenbach B."/>
            <person name="Krut O."/>
            <person name="Tallon L."/>
            <person name="Sadzewicz L."/>
            <person name="Zhao X."/>
            <person name="Boylan J."/>
            <person name="Ott S."/>
            <person name="Bowen H."/>
            <person name="Vavikolanu K."/>
            <person name="Mehta A."/>
            <person name="Aluvathingal J."/>
            <person name="Nadendla S."/>
            <person name="Yan Y."/>
            <person name="Sichtig H."/>
        </authorList>
    </citation>
    <scope>NUCLEOTIDE SEQUENCE [LARGE SCALE GENOMIC DNA]</scope>
    <source>
        <strain evidence="3 5">FDAARGOS_1081</strain>
    </source>
</reference>
<gene>
    <name evidence="3" type="primary">grxB</name>
    <name evidence="2" type="ORF">EGO53_07935</name>
    <name evidence="3" type="ORF">I6I38_09740</name>
</gene>